<dbReference type="AlphaFoldDB" id="A0A8H4B553"/>
<evidence type="ECO:0000313" key="1">
    <source>
        <dbReference type="EMBL" id="KAF0561084.1"/>
    </source>
</evidence>
<dbReference type="EMBL" id="WTPW01000011">
    <property type="protein sequence ID" value="KAF0561084.1"/>
    <property type="molecule type" value="Genomic_DNA"/>
</dbReference>
<sequence length="239" mass="28141">MMMGDMPELMEIILNNLNNEFYSLYSCALVSRHWCKMTIPIIWQNPFSFDQNPLFISQYFSSFDENEKFGLEKYGINVNFADTLFNYAGFLKVLNSYNLECTVQKWLDFQLADSSSKYPIINLLFNFFVKSGATLEQFAIYYTECEISLEVFDLLEKNELFFSQLQDLSFNLLQMSDFKAECLIALFTFLTKTTTKIKVLKIEEFCYIHEPRLFHALECFIKSQEQLRQFSLISGENIL</sequence>
<dbReference type="InterPro" id="IPR036047">
    <property type="entry name" value="F-box-like_dom_sf"/>
</dbReference>
<evidence type="ECO:0000313" key="2">
    <source>
        <dbReference type="Proteomes" id="UP000439903"/>
    </source>
</evidence>
<accession>A0A8H4B553</accession>
<dbReference type="OrthoDB" id="10438510at2759"/>
<proteinExistence type="predicted"/>
<dbReference type="Proteomes" id="UP000439903">
    <property type="component" value="Unassembled WGS sequence"/>
</dbReference>
<name>A0A8H4B553_GIGMA</name>
<gene>
    <name evidence="1" type="ORF">F8M41_000109</name>
</gene>
<dbReference type="SUPFAM" id="SSF81383">
    <property type="entry name" value="F-box domain"/>
    <property type="match status" value="1"/>
</dbReference>
<protein>
    <recommendedName>
        <fullName evidence="3">F-box domain-containing protein</fullName>
    </recommendedName>
</protein>
<comment type="caution">
    <text evidence="1">The sequence shown here is derived from an EMBL/GenBank/DDBJ whole genome shotgun (WGS) entry which is preliminary data.</text>
</comment>
<reference evidence="1 2" key="1">
    <citation type="journal article" date="2019" name="Environ. Microbiol.">
        <title>At the nexus of three kingdoms: the genome of the mycorrhizal fungus Gigaspora margarita provides insights into plant, endobacterial and fungal interactions.</title>
        <authorList>
            <person name="Venice F."/>
            <person name="Ghignone S."/>
            <person name="Salvioli di Fossalunga A."/>
            <person name="Amselem J."/>
            <person name="Novero M."/>
            <person name="Xianan X."/>
            <person name="Sedzielewska Toro K."/>
            <person name="Morin E."/>
            <person name="Lipzen A."/>
            <person name="Grigoriev I.V."/>
            <person name="Henrissat B."/>
            <person name="Martin F.M."/>
            <person name="Bonfante P."/>
        </authorList>
    </citation>
    <scope>NUCLEOTIDE SEQUENCE [LARGE SCALE GENOMIC DNA]</scope>
    <source>
        <strain evidence="1 2">BEG34</strain>
    </source>
</reference>
<keyword evidence="2" id="KW-1185">Reference proteome</keyword>
<organism evidence="1 2">
    <name type="scientific">Gigaspora margarita</name>
    <dbReference type="NCBI Taxonomy" id="4874"/>
    <lineage>
        <taxon>Eukaryota</taxon>
        <taxon>Fungi</taxon>
        <taxon>Fungi incertae sedis</taxon>
        <taxon>Mucoromycota</taxon>
        <taxon>Glomeromycotina</taxon>
        <taxon>Glomeromycetes</taxon>
        <taxon>Diversisporales</taxon>
        <taxon>Gigasporaceae</taxon>
        <taxon>Gigaspora</taxon>
    </lineage>
</organism>
<evidence type="ECO:0008006" key="3">
    <source>
        <dbReference type="Google" id="ProtNLM"/>
    </source>
</evidence>